<keyword evidence="7" id="KW-1185">Reference proteome</keyword>
<dbReference type="AlphaFoldDB" id="A0A369UR54"/>
<dbReference type="PROSITE" id="PS51891">
    <property type="entry name" value="CENP_V_GFA"/>
    <property type="match status" value="1"/>
</dbReference>
<comment type="caution">
    <text evidence="6">The sequence shown here is derived from an EMBL/GenBank/DDBJ whole genome shotgun (WGS) entry which is preliminary data.</text>
</comment>
<keyword evidence="2" id="KW-0479">Metal-binding</keyword>
<name>A0A369UR54_9GAMM</name>
<dbReference type="Gene3D" id="3.90.1590.10">
    <property type="entry name" value="glutathione-dependent formaldehyde- activating enzyme (gfa)"/>
    <property type="match status" value="1"/>
</dbReference>
<dbReference type="GO" id="GO:0046872">
    <property type="term" value="F:metal ion binding"/>
    <property type="evidence" value="ECO:0007669"/>
    <property type="project" value="UniProtKB-KW"/>
</dbReference>
<dbReference type="Proteomes" id="UP000253782">
    <property type="component" value="Unassembled WGS sequence"/>
</dbReference>
<gene>
    <name evidence="6" type="ORF">DVJ77_07260</name>
</gene>
<evidence type="ECO:0000259" key="5">
    <source>
        <dbReference type="PROSITE" id="PS51891"/>
    </source>
</evidence>
<proteinExistence type="inferred from homology"/>
<keyword evidence="3" id="KW-0862">Zinc</keyword>
<dbReference type="GO" id="GO:0016846">
    <property type="term" value="F:carbon-sulfur lyase activity"/>
    <property type="evidence" value="ECO:0007669"/>
    <property type="project" value="InterPro"/>
</dbReference>
<protein>
    <submittedName>
        <fullName evidence="6">GFA family protein</fullName>
    </submittedName>
</protein>
<dbReference type="RefSeq" id="WP_114844838.1">
    <property type="nucleotide sequence ID" value="NZ_JBHSPE010000008.1"/>
</dbReference>
<feature type="domain" description="CENP-V/GFA" evidence="5">
    <location>
        <begin position="14"/>
        <end position="116"/>
    </location>
</feature>
<dbReference type="EMBL" id="QQAH01000006">
    <property type="protein sequence ID" value="RDD82218.1"/>
    <property type="molecule type" value="Genomic_DNA"/>
</dbReference>
<evidence type="ECO:0000313" key="7">
    <source>
        <dbReference type="Proteomes" id="UP000253782"/>
    </source>
</evidence>
<dbReference type="OrthoDB" id="7765631at2"/>
<evidence type="ECO:0000256" key="1">
    <source>
        <dbReference type="ARBA" id="ARBA00005495"/>
    </source>
</evidence>
<comment type="similarity">
    <text evidence="1">Belongs to the Gfa family.</text>
</comment>
<organism evidence="6 7">
    <name type="scientific">Dyella tabacisoli</name>
    <dbReference type="NCBI Taxonomy" id="2282381"/>
    <lineage>
        <taxon>Bacteria</taxon>
        <taxon>Pseudomonadati</taxon>
        <taxon>Pseudomonadota</taxon>
        <taxon>Gammaproteobacteria</taxon>
        <taxon>Lysobacterales</taxon>
        <taxon>Rhodanobacteraceae</taxon>
        <taxon>Dyella</taxon>
    </lineage>
</organism>
<dbReference type="PANTHER" id="PTHR33337">
    <property type="entry name" value="GFA DOMAIN-CONTAINING PROTEIN"/>
    <property type="match status" value="1"/>
</dbReference>
<sequence length="141" mass="15366">MGDRPTNETTSLRRSGGCLCGAVRYTVTGEPINVRICHCHRCQKATGSAFFARALFAKGAVTIEGSPAEIRSSADLMRRFCPQCGSHLFSERISNPHALAVTLGSLDDPDSFAPTEHIWTSRKVAWLVLADNLPQHPEMPS</sequence>
<dbReference type="SUPFAM" id="SSF51316">
    <property type="entry name" value="Mss4-like"/>
    <property type="match status" value="1"/>
</dbReference>
<evidence type="ECO:0000256" key="3">
    <source>
        <dbReference type="ARBA" id="ARBA00022833"/>
    </source>
</evidence>
<evidence type="ECO:0000256" key="4">
    <source>
        <dbReference type="ARBA" id="ARBA00023239"/>
    </source>
</evidence>
<keyword evidence="4" id="KW-0456">Lyase</keyword>
<evidence type="ECO:0000256" key="2">
    <source>
        <dbReference type="ARBA" id="ARBA00022723"/>
    </source>
</evidence>
<reference evidence="6 7" key="1">
    <citation type="submission" date="2018-07" db="EMBL/GenBank/DDBJ databases">
        <title>Dyella tabacisoli L4-6T, whole genome shotgun sequence.</title>
        <authorList>
            <person name="Zhou X.-K."/>
            <person name="Li W.-J."/>
            <person name="Duan Y.-Q."/>
        </authorList>
    </citation>
    <scope>NUCLEOTIDE SEQUENCE [LARGE SCALE GENOMIC DNA]</scope>
    <source>
        <strain evidence="6 7">L4-6</strain>
    </source>
</reference>
<dbReference type="InterPro" id="IPR006913">
    <property type="entry name" value="CENP-V/GFA"/>
</dbReference>
<dbReference type="InterPro" id="IPR011057">
    <property type="entry name" value="Mss4-like_sf"/>
</dbReference>
<dbReference type="Pfam" id="PF04828">
    <property type="entry name" value="GFA"/>
    <property type="match status" value="1"/>
</dbReference>
<evidence type="ECO:0000313" key="6">
    <source>
        <dbReference type="EMBL" id="RDD82218.1"/>
    </source>
</evidence>
<accession>A0A369UR54</accession>
<dbReference type="PANTHER" id="PTHR33337:SF40">
    <property type="entry name" value="CENP-V_GFA DOMAIN-CONTAINING PROTEIN-RELATED"/>
    <property type="match status" value="1"/>
</dbReference>